<feature type="domain" description="Tip attachment protein J central straight fiber" evidence="3">
    <location>
        <begin position="1171"/>
        <end position="1239"/>
    </location>
</feature>
<dbReference type="EMBL" id="CP147711">
    <property type="protein sequence ID" value="WXC76313.1"/>
    <property type="molecule type" value="Genomic_DNA"/>
</dbReference>
<keyword evidence="2" id="KW-0472">Membrane</keyword>
<dbReference type="InterPro" id="IPR015406">
    <property type="entry name" value="GpJ_CSF"/>
</dbReference>
<dbReference type="RefSeq" id="WP_338833282.1">
    <property type="nucleotide sequence ID" value="NZ_CP147711.1"/>
</dbReference>
<feature type="transmembrane region" description="Helical" evidence="2">
    <location>
        <begin position="263"/>
        <end position="284"/>
    </location>
</feature>
<evidence type="ECO:0000259" key="3">
    <source>
        <dbReference type="Pfam" id="PF09327"/>
    </source>
</evidence>
<accession>A0ABZ2NNN7</accession>
<gene>
    <name evidence="4" type="ORF">WDK88_22625</name>
</gene>
<name>A0ABZ2NNN7_9BRAD</name>
<proteinExistence type="predicted"/>
<protein>
    <submittedName>
        <fullName evidence="4">Host specificity factor TipJ family phage tail protein</fullName>
    </submittedName>
</protein>
<keyword evidence="2" id="KW-1133">Transmembrane helix</keyword>
<reference evidence="4" key="2">
    <citation type="submission" date="2024-03" db="EMBL/GenBank/DDBJ databases">
        <authorList>
            <person name="Bromfield E.S.P."/>
            <person name="Cloutier S."/>
        </authorList>
    </citation>
    <scope>NUCLEOTIDE SEQUENCE</scope>
    <source>
        <strain evidence="4">5S5</strain>
    </source>
</reference>
<keyword evidence="2" id="KW-0812">Transmembrane</keyword>
<evidence type="ECO:0000256" key="2">
    <source>
        <dbReference type="SAM" id="Phobius"/>
    </source>
</evidence>
<evidence type="ECO:0000313" key="5">
    <source>
        <dbReference type="Proteomes" id="UP001432046"/>
    </source>
</evidence>
<dbReference type="Pfam" id="PF09327">
    <property type="entry name" value="Phage_Tail_Tip"/>
    <property type="match status" value="1"/>
</dbReference>
<organism evidence="4 5">
    <name type="scientific">Bradyrhizobium septentrionale</name>
    <dbReference type="NCBI Taxonomy" id="1404411"/>
    <lineage>
        <taxon>Bacteria</taxon>
        <taxon>Pseudomonadati</taxon>
        <taxon>Pseudomonadota</taxon>
        <taxon>Alphaproteobacteria</taxon>
        <taxon>Hyphomicrobiales</taxon>
        <taxon>Nitrobacteraceae</taxon>
        <taxon>Bradyrhizobium</taxon>
    </lineage>
</organism>
<evidence type="ECO:0000313" key="4">
    <source>
        <dbReference type="EMBL" id="WXC76313.1"/>
    </source>
</evidence>
<dbReference type="NCBIfam" id="NF040662">
    <property type="entry name" value="attach_TipJ_rel"/>
    <property type="match status" value="1"/>
</dbReference>
<feature type="transmembrane region" description="Helical" evidence="2">
    <location>
        <begin position="291"/>
        <end position="311"/>
    </location>
</feature>
<evidence type="ECO:0000256" key="1">
    <source>
        <dbReference type="SAM" id="MobiDB-lite"/>
    </source>
</evidence>
<feature type="region of interest" description="Disordered" evidence="1">
    <location>
        <begin position="140"/>
        <end position="167"/>
    </location>
</feature>
<keyword evidence="5" id="KW-1185">Reference proteome</keyword>
<reference evidence="4" key="1">
    <citation type="journal article" date="2021" name="Int. J. Syst. Evol. Microbiol.">
        <title>Bradyrhizobium septentrionale sp. nov. (sv. septentrionale) and Bradyrhizobium quebecense sp. nov. (sv. septentrionale) associated with legumes native to Canada possess rearranged symbiosis genes and numerous insertion sequences.</title>
        <authorList>
            <person name="Bromfield E.S.P."/>
            <person name="Cloutier S."/>
        </authorList>
    </citation>
    <scope>NUCLEOTIDE SEQUENCE</scope>
    <source>
        <strain evidence="4">5S5</strain>
    </source>
</reference>
<dbReference type="Proteomes" id="UP001432046">
    <property type="component" value="Chromosome"/>
</dbReference>
<sequence>MSIDRSSFLSPLIGEPWAWQSRNCWDFACHVQRELFGRALPQIAVPADFSRRWVLEEFAGHPERARWRPVPDGPGGLVMAADGALVLMAHARFPAHIGVWLRREGRVIHCDSQAGVACETVLALPGGLEKPHVLRAGDMHGSVKRLPKPPASSPERPRARRERRSAAARQPVLHLVMPGLEVGRAEPRPRETVAAFLRRTGWATRDRAFGWQFKKGLPTVVEINGEAVLRRDWRSRRIGPADAVRFMSYPLGGGQGGNTAKQIIGLVALVAVSAFAIWAGPALFGAGTFGALATTAAIGIGGSLLVNALVAPKAGATNTPSATQDQIYSVAAQGNVAKLGQPLPVWYGRVKDYPDFAATPWGEFVANDQYLNVLLSPTMGSIEYEAVYIDDTVFWDATNGIAAAFSDAQIAFYEPGSAVALFPTNVDQSAEVSGQQLPAGTGTSGGQYDANGLPFGVSARSPGAWIGPFAANPAGTLAQSLAVDFVFAAGCYTVNGQDGSIGFSNVGLTAEYATCDNAGAQTGPFTTLFSIVRQYASQAPVRDSVKVDVAPGRYLVRFRREDAELSGTAGSNSVLWAGLRSFLKGSNSFPDVSTIAIRLKASQSTQGAYKFGVLGTRKVPVWNGAAFVTQATRNPAWAFLDAVTSGQYGSGLSIAKVDFNAVVAHAAGCDARGDTFDYRFTTAVAVPDALNKILAPSRAQHYWLGDTVSIVRDEWRDVPTMLMTDREIVRDSMQVSFTMLGEEDPDAVVVEYVDESTWRPAQVQYPPDSDTFTSVNAETKRVDGIVNRDQAFRECAFYYLQSIYRRENVALGSEYEGRAITRGSVVRVQSDLPENYGYGGAVVGVAGATLTLNPPPVWDSGPFYIRLRKPNGKFFGPVLCSRGVDVAHAVLDAASLATAESAQATTLTAVLAREDGAEYPSFDLGTGASQSRLCVVLDGSPNGDQFTLNMVVDDERVHATDLGNPPVLPSAQYPSNDKVPLVFGLNAYISQGTAEPRLFASWFPTAGAIYYVAGVSYDEGKNWTQVFEGAENQFDTVVSLAAVRLRVQAVNATMRGAYSTVDLEAPTVKLSPGMVTLESFNAALKNQVTAVADQNNDEINAALQLISSTAANQDARNWLDKKSIKSEISARVGAAFAQISTVQTVAVDAQQAVADLTTSVNAQFGDVNASITEQSTAIARIDGYAAAAWSLTLNVNGYVTGIQLVNGGPGVSAFTVVADKFQIQLPGYNGNAPKAVFTVGTINGVASIGITANMYLDGVLTARMMNIGTLSAITANVGTLTAGVIQSADGKMVLNLTAGTLIISE</sequence>